<dbReference type="OrthoDB" id="9815222at2"/>
<accession>A0A1C2J5U0</accession>
<dbReference type="RefSeq" id="WP_065974276.1">
    <property type="nucleotide sequence ID" value="NZ_LWRY01000137.1"/>
</dbReference>
<dbReference type="Proteomes" id="UP000095008">
    <property type="component" value="Unassembled WGS sequence"/>
</dbReference>
<keyword evidence="2" id="KW-1185">Reference proteome</keyword>
<reference evidence="1" key="1">
    <citation type="journal article" date="2016" name="Int. J. Mol. Sci.">
        <title>Comparative genomics of the extreme acidophile Acidithiobacillus thiooxidans reveals intraspecific divergence and niche adaptation.</title>
        <authorList>
            <person name="Zhang X."/>
            <person name="Feng X."/>
            <person name="Tao J."/>
            <person name="Ma L."/>
            <person name="Xiao Y."/>
            <person name="Liang Y."/>
            <person name="Liu X."/>
            <person name="Yin H."/>
        </authorList>
    </citation>
    <scope>NUCLEOTIDE SEQUENCE [LARGE SCALE GENOMIC DNA]</scope>
    <source>
        <strain evidence="1">DXS-W</strain>
    </source>
</reference>
<protein>
    <submittedName>
        <fullName evidence="1">Uncharacterized protein</fullName>
    </submittedName>
</protein>
<comment type="caution">
    <text evidence="1">The sequence shown here is derived from an EMBL/GenBank/DDBJ whole genome shotgun (WGS) entry which is preliminary data.</text>
</comment>
<dbReference type="EMBL" id="LWRY01000137">
    <property type="protein sequence ID" value="OCX71343.1"/>
    <property type="molecule type" value="Genomic_DNA"/>
</dbReference>
<sequence length="683" mass="76312">MMPRSFEDYLDDRRMRIASWLEDRNAAEAATAVCESWIEDLLHRGLTLHSRHDLAALPTDMLLADRLSAAKFDGLALAWKWQIEDAEGKEPAEAALIGHALAAASGRAYAVHGPGKLDWVGHFVASINSLLWEEFANFAAKKFRDNPDLLEKFIDFLSGIIAMAHDAPDTVTEIPPRCGSMASVVEQFARTRMSFQVVWEEDQWAILFRSSDAFEILRRADAGRFVVMIDQLPHPTLVKQCLSSKALLASPEDVLSLLRLANSAIDAEGCWHRCGMAAILLLQLASEQLLLLWADEDDAEDLNKDIAHFSDGVREVLDVLFARPDGVELAWCWLENLLRQIPRVPAVNRSAPRKLMVNRIGILVHALGSRLEPRRAQDAWITEAEPLARQFRAVAVLSVTAFTSMAGGLDVGVVAKSLLKPNGFDLTRASELIHLPGAPLRTIPGDALARIPDAASWFISTWSALRFERERAWRSINPALKQRGFNPCVYVTSGPSVPDEFKGHLNKGRGVGNPAEIMGVWGLGAIESLVIDTQAQYEDRSRMWFAVERTFREARLVEPRLGRDFWSKAIARLFWWWPQVFTEVNDQADSEGAASFDPAGLSRALVPYAEISGDFMAVIVSLQQAGLSTSMLDDAVNRTRHDLLHMIRRFVAVTRRLNDCRVWNPDWVAALQRIEGELTSMRT</sequence>
<gene>
    <name evidence="1" type="ORF">A6M23_11995</name>
</gene>
<dbReference type="AlphaFoldDB" id="A0A1C2J5U0"/>
<proteinExistence type="predicted"/>
<organism evidence="1 2">
    <name type="scientific">Acidithiobacillus thiooxidans</name>
    <name type="common">Thiobacillus thiooxidans</name>
    <dbReference type="NCBI Taxonomy" id="930"/>
    <lineage>
        <taxon>Bacteria</taxon>
        <taxon>Pseudomonadati</taxon>
        <taxon>Pseudomonadota</taxon>
        <taxon>Acidithiobacillia</taxon>
        <taxon>Acidithiobacillales</taxon>
        <taxon>Acidithiobacillaceae</taxon>
        <taxon>Acidithiobacillus</taxon>
    </lineage>
</organism>
<evidence type="ECO:0000313" key="1">
    <source>
        <dbReference type="EMBL" id="OCX71343.1"/>
    </source>
</evidence>
<evidence type="ECO:0000313" key="2">
    <source>
        <dbReference type="Proteomes" id="UP000095008"/>
    </source>
</evidence>
<name>A0A1C2J5U0_ACITH</name>